<dbReference type="Pfam" id="PF01569">
    <property type="entry name" value="PAP2"/>
    <property type="match status" value="1"/>
</dbReference>
<dbReference type="AlphaFoldDB" id="A0A418PZ64"/>
<keyword evidence="4" id="KW-1185">Reference proteome</keyword>
<sequence length="224" mass="24027">MNRIFHPVTLVALLAIFLLAGFTGGQHNAFDRAIVDLLGEVRQEHPKFVSFTVIVTQLGSVYATLGLGFAAALLLAWKRKFRVAALLALTVAGERLALDGLKLAIGRPRPWFDENLVVTHSTSFPSGHSANTMAVFVAVALIAVPARHRSAAFISAIAASLVIGATRPFLGVHWPTDVIGGWSFGLLIALLAVVVGRRSAILADEAEHQIVGRHRPPVRQHEAS</sequence>
<dbReference type="OrthoDB" id="9801622at2"/>
<dbReference type="SMART" id="SM00014">
    <property type="entry name" value="acidPPc"/>
    <property type="match status" value="1"/>
</dbReference>
<dbReference type="CDD" id="cd03392">
    <property type="entry name" value="PAP2_like_2"/>
    <property type="match status" value="1"/>
</dbReference>
<feature type="transmembrane region" description="Helical" evidence="1">
    <location>
        <begin position="49"/>
        <end position="76"/>
    </location>
</feature>
<evidence type="ECO:0000313" key="4">
    <source>
        <dbReference type="Proteomes" id="UP000285023"/>
    </source>
</evidence>
<keyword evidence="1" id="KW-0812">Transmembrane</keyword>
<keyword evidence="1" id="KW-0472">Membrane</keyword>
<dbReference type="PANTHER" id="PTHR14969">
    <property type="entry name" value="SPHINGOSINE-1-PHOSPHATE PHOSPHOHYDROLASE"/>
    <property type="match status" value="1"/>
</dbReference>
<proteinExistence type="predicted"/>
<dbReference type="Proteomes" id="UP000285023">
    <property type="component" value="Unassembled WGS sequence"/>
</dbReference>
<evidence type="ECO:0000259" key="2">
    <source>
        <dbReference type="SMART" id="SM00014"/>
    </source>
</evidence>
<gene>
    <name evidence="3" type="ORF">D3M59_09785</name>
</gene>
<evidence type="ECO:0000313" key="3">
    <source>
        <dbReference type="EMBL" id="RIX27329.1"/>
    </source>
</evidence>
<protein>
    <submittedName>
        <fullName evidence="3">PAP2 family protein</fullName>
    </submittedName>
</protein>
<dbReference type="EMBL" id="QXTF01000003">
    <property type="protein sequence ID" value="RIX27329.1"/>
    <property type="molecule type" value="Genomic_DNA"/>
</dbReference>
<feature type="transmembrane region" description="Helical" evidence="1">
    <location>
        <begin position="151"/>
        <end position="172"/>
    </location>
</feature>
<organism evidence="3 4">
    <name type="scientific">Sphingomonas edaphi</name>
    <dbReference type="NCBI Taxonomy" id="2315689"/>
    <lineage>
        <taxon>Bacteria</taxon>
        <taxon>Pseudomonadati</taxon>
        <taxon>Pseudomonadota</taxon>
        <taxon>Alphaproteobacteria</taxon>
        <taxon>Sphingomonadales</taxon>
        <taxon>Sphingomonadaceae</taxon>
        <taxon>Sphingomonas</taxon>
    </lineage>
</organism>
<dbReference type="RefSeq" id="WP_119533483.1">
    <property type="nucleotide sequence ID" value="NZ_QXTF01000003.1"/>
</dbReference>
<reference evidence="3 4" key="1">
    <citation type="submission" date="2018-09" db="EMBL/GenBank/DDBJ databases">
        <title>Sphingomonas sp. DAC4.</title>
        <authorList>
            <person name="Seo T."/>
        </authorList>
    </citation>
    <scope>NUCLEOTIDE SEQUENCE [LARGE SCALE GENOMIC DNA]</scope>
    <source>
        <strain evidence="3 4">DAC4</strain>
    </source>
</reference>
<accession>A0A418PZ64</accession>
<name>A0A418PZ64_9SPHN</name>
<dbReference type="InterPro" id="IPR000326">
    <property type="entry name" value="PAP2/HPO"/>
</dbReference>
<feature type="transmembrane region" description="Helical" evidence="1">
    <location>
        <begin position="178"/>
        <end position="196"/>
    </location>
</feature>
<evidence type="ECO:0000256" key="1">
    <source>
        <dbReference type="SAM" id="Phobius"/>
    </source>
</evidence>
<feature type="domain" description="Phosphatidic acid phosphatase type 2/haloperoxidase" evidence="2">
    <location>
        <begin position="83"/>
        <end position="193"/>
    </location>
</feature>
<comment type="caution">
    <text evidence="3">The sequence shown here is derived from an EMBL/GenBank/DDBJ whole genome shotgun (WGS) entry which is preliminary data.</text>
</comment>
<dbReference type="PANTHER" id="PTHR14969:SF13">
    <property type="entry name" value="AT30094P"/>
    <property type="match status" value="1"/>
</dbReference>
<dbReference type="SUPFAM" id="SSF48317">
    <property type="entry name" value="Acid phosphatase/Vanadium-dependent haloperoxidase"/>
    <property type="match status" value="1"/>
</dbReference>
<dbReference type="InterPro" id="IPR036938">
    <property type="entry name" value="PAP2/HPO_sf"/>
</dbReference>
<dbReference type="Gene3D" id="1.20.144.10">
    <property type="entry name" value="Phosphatidic acid phosphatase type 2/haloperoxidase"/>
    <property type="match status" value="1"/>
</dbReference>
<keyword evidence="1" id="KW-1133">Transmembrane helix</keyword>